<protein>
    <submittedName>
        <fullName evidence="3">Uncharacterized protein</fullName>
    </submittedName>
</protein>
<dbReference type="Proteomes" id="UP000223071">
    <property type="component" value="Unassembled WGS sequence"/>
</dbReference>
<reference evidence="3 4" key="1">
    <citation type="submission" date="2017-09" db="EMBL/GenBank/DDBJ databases">
        <title>Sequencing the genomes of two abundant thermophiles in Great Basin hot springs: Thermocrinis jamiesonii and novel Chloroflexi Thermoflexus hugenholtzii.</title>
        <authorList>
            <person name="Hedlund B."/>
        </authorList>
    </citation>
    <scope>NUCLEOTIDE SEQUENCE [LARGE SCALE GENOMIC DNA]</scope>
    <source>
        <strain evidence="3 4">G233</strain>
    </source>
</reference>
<comment type="caution">
    <text evidence="3">The sequence shown here is derived from an EMBL/GenBank/DDBJ whole genome shotgun (WGS) entry which is preliminary data.</text>
</comment>
<keyword evidence="4" id="KW-1185">Reference proteome</keyword>
<evidence type="ECO:0000313" key="4">
    <source>
        <dbReference type="Proteomes" id="UP000223071"/>
    </source>
</evidence>
<dbReference type="RefSeq" id="WP_098502551.1">
    <property type="nucleotide sequence ID" value="NZ_PDJQ01000001.1"/>
</dbReference>
<evidence type="ECO:0000313" key="3">
    <source>
        <dbReference type="EMBL" id="PFG73068.1"/>
    </source>
</evidence>
<feature type="coiled-coil region" evidence="1">
    <location>
        <begin position="68"/>
        <end position="95"/>
    </location>
</feature>
<sequence length="206" mass="22815">MRFPLRKSPAQEPAGEPADPASGPIPLRQQPEAAGTWEELLQQRTALRITDALKGQASGADLRAERLIRQVRKDVERLQSTLEQLRVEQSDLLEVDPETVAANPEAAAALPPATLVRALVAATDENRRLRKQLRKARKQRDRAIERARALELAAAGRDSRLATLEEVIAALHANLQDLRQERDLLREWAPARLGRSDLLPPGEPAP</sequence>
<evidence type="ECO:0000256" key="2">
    <source>
        <dbReference type="SAM" id="MobiDB-lite"/>
    </source>
</evidence>
<feature type="region of interest" description="Disordered" evidence="2">
    <location>
        <begin position="1"/>
        <end position="34"/>
    </location>
</feature>
<organism evidence="3 4">
    <name type="scientific">Tepidiforma thermophila (strain KCTC 52669 / CGMCC 1.13589 / G233)</name>
    <dbReference type="NCBI Taxonomy" id="2761530"/>
    <lineage>
        <taxon>Bacteria</taxon>
        <taxon>Bacillati</taxon>
        <taxon>Chloroflexota</taxon>
        <taxon>Tepidiformia</taxon>
        <taxon>Tepidiformales</taxon>
        <taxon>Tepidiformaceae</taxon>
        <taxon>Tepidiforma</taxon>
    </lineage>
</organism>
<evidence type="ECO:0000256" key="1">
    <source>
        <dbReference type="SAM" id="Coils"/>
    </source>
</evidence>
<proteinExistence type="predicted"/>
<dbReference type="AlphaFoldDB" id="A0A2A9HBD6"/>
<keyword evidence="1" id="KW-0175">Coiled coil</keyword>
<feature type="coiled-coil region" evidence="1">
    <location>
        <begin position="119"/>
        <end position="181"/>
    </location>
</feature>
<accession>A0A2A9HBD6</accession>
<dbReference type="EMBL" id="PDJQ01000001">
    <property type="protein sequence ID" value="PFG73068.1"/>
    <property type="molecule type" value="Genomic_DNA"/>
</dbReference>
<name>A0A2A9HBD6_TEPT2</name>
<gene>
    <name evidence="3" type="ORF">A9A59_0261</name>
</gene>